<evidence type="ECO:0000256" key="2">
    <source>
        <dbReference type="ARBA" id="ARBA00022630"/>
    </source>
</evidence>
<reference evidence="6" key="1">
    <citation type="submission" date="2012-03" db="EMBL/GenBank/DDBJ databases">
        <title>Functional metagenomics reveals considerable lignocellulase gene clusters in the gut microbiome of a wood-feeding higher termite.</title>
        <authorList>
            <person name="Liu N."/>
        </authorList>
    </citation>
    <scope>NUCLEOTIDE SEQUENCE</scope>
</reference>
<evidence type="ECO:0000313" key="6">
    <source>
        <dbReference type="EMBL" id="AGS51943.1"/>
    </source>
</evidence>
<dbReference type="InterPro" id="IPR023753">
    <property type="entry name" value="FAD/NAD-binding_dom"/>
</dbReference>
<dbReference type="Gene3D" id="3.30.390.30">
    <property type="match status" value="1"/>
</dbReference>
<accession>A0A806KG25</accession>
<protein>
    <submittedName>
        <fullName evidence="6">Nitrite reductase probable [NAD(P)H] subunit</fullName>
        <ecNumber evidence="6">1.7.1.4</ecNumber>
    </submittedName>
</protein>
<feature type="domain" description="NADH-rubredoxin oxidoreductase C-terminal" evidence="5">
    <location>
        <begin position="318"/>
        <end position="382"/>
    </location>
</feature>
<dbReference type="SUPFAM" id="SSF51905">
    <property type="entry name" value="FAD/NAD(P)-binding domain"/>
    <property type="match status" value="2"/>
</dbReference>
<keyword evidence="6" id="KW-0560">Oxidoreductase</keyword>
<dbReference type="InterPro" id="IPR050260">
    <property type="entry name" value="FAD-bd_OxRdtase"/>
</dbReference>
<keyword evidence="2" id="KW-0285">Flavoprotein</keyword>
<dbReference type="Pfam" id="PF07992">
    <property type="entry name" value="Pyr_redox_2"/>
    <property type="match status" value="1"/>
</dbReference>
<evidence type="ECO:0000256" key="1">
    <source>
        <dbReference type="ARBA" id="ARBA00001974"/>
    </source>
</evidence>
<organism evidence="6">
    <name type="scientific">uncultured bacterium contig00003</name>
    <dbReference type="NCBI Taxonomy" id="1181495"/>
    <lineage>
        <taxon>Bacteria</taxon>
        <taxon>environmental samples</taxon>
    </lineage>
</organism>
<dbReference type="InterPro" id="IPR041575">
    <property type="entry name" value="Rubredoxin_C"/>
</dbReference>
<proteinExistence type="predicted"/>
<dbReference type="EMBL" id="JQ844178">
    <property type="protein sequence ID" value="AGS51943.1"/>
    <property type="molecule type" value="Genomic_DNA"/>
</dbReference>
<evidence type="ECO:0000256" key="3">
    <source>
        <dbReference type="ARBA" id="ARBA00022827"/>
    </source>
</evidence>
<keyword evidence="3" id="KW-0274">FAD</keyword>
<feature type="domain" description="FAD/NAD(P)-binding" evidence="4">
    <location>
        <begin position="1"/>
        <end position="293"/>
    </location>
</feature>
<dbReference type="Pfam" id="PF18267">
    <property type="entry name" value="Rubredoxin_C"/>
    <property type="match status" value="1"/>
</dbReference>
<name>A0A806KG25_9BACT</name>
<dbReference type="InterPro" id="IPR016156">
    <property type="entry name" value="FAD/NAD-linked_Rdtase_dimer_sf"/>
</dbReference>
<dbReference type="GO" id="GO:0008942">
    <property type="term" value="F:nitrite reductase [NAD(P)H] activity"/>
    <property type="evidence" value="ECO:0007669"/>
    <property type="project" value="UniProtKB-EC"/>
</dbReference>
<dbReference type="AlphaFoldDB" id="A0A806KG25"/>
<dbReference type="PRINTS" id="PR00411">
    <property type="entry name" value="PNDRDTASEI"/>
</dbReference>
<evidence type="ECO:0000259" key="5">
    <source>
        <dbReference type="Pfam" id="PF18267"/>
    </source>
</evidence>
<dbReference type="EC" id="1.7.1.4" evidence="6"/>
<dbReference type="PANTHER" id="PTHR43429">
    <property type="entry name" value="PYRIDINE NUCLEOTIDE-DISULFIDE OXIDOREDUCTASE DOMAIN-CONTAINING"/>
    <property type="match status" value="1"/>
</dbReference>
<dbReference type="InterPro" id="IPR036188">
    <property type="entry name" value="FAD/NAD-bd_sf"/>
</dbReference>
<dbReference type="PRINTS" id="PR00368">
    <property type="entry name" value="FADPNR"/>
</dbReference>
<comment type="cofactor">
    <cofactor evidence="1">
        <name>FAD</name>
        <dbReference type="ChEBI" id="CHEBI:57692"/>
    </cofactor>
</comment>
<dbReference type="PANTHER" id="PTHR43429:SF3">
    <property type="entry name" value="NITRITE REDUCTASE [NAD(P)H]"/>
    <property type="match status" value="1"/>
</dbReference>
<sequence>MKYVIIGNSAAGIGAVEGIRQIDKQGEITVIANEPHHTYSRPLISYLLHGKTTKEKMKYRGGAFYTENNVCFVHAAVTGVDPGGKQVIVSDGRNFPYDKLLVAAGSSAFVPSFEGLDTVHDKFTFMSLDDAEKLEGVLADNKRVLIIGAGLIGLKCAEGIEKRVAHITVVDLAPRILSSILDDEGAKIVQSHIESKGIEFKLGVSVKSFNKTAAVLDNGETLNFDILVLAVGVRPNTSLLKDIAGIDRGIIVDNKSQTSAADIYAAGDCTQTLDISSGQNKIMALLPNAYIQGECAGINMAGSLLDGNIEKTFDKAIPMNAIGFFGLHMITAGNYTGEIYEEKKEENASYKRLFYSDNKLNGYILIGNVEKAGIYTSLIRERTPLDTIDFALVCQRPGLMAFTKEARMSKLGAAS</sequence>
<evidence type="ECO:0000259" key="4">
    <source>
        <dbReference type="Pfam" id="PF07992"/>
    </source>
</evidence>
<dbReference type="Gene3D" id="3.50.50.60">
    <property type="entry name" value="FAD/NAD(P)-binding domain"/>
    <property type="match status" value="2"/>
</dbReference>